<dbReference type="GO" id="GO:0016887">
    <property type="term" value="F:ATP hydrolysis activity"/>
    <property type="evidence" value="ECO:0007669"/>
    <property type="project" value="InterPro"/>
</dbReference>
<dbReference type="Proteomes" id="UP000095228">
    <property type="component" value="Chromosome"/>
</dbReference>
<name>A0A1D8AYZ6_9BACT</name>
<dbReference type="EMBL" id="CP016094">
    <property type="protein sequence ID" value="AOS46118.1"/>
    <property type="molecule type" value="Genomic_DNA"/>
</dbReference>
<reference evidence="3 4" key="1">
    <citation type="submission" date="2016-06" db="EMBL/GenBank/DDBJ databases">
        <title>Three novel species with peptidoglycan cell walls form the new genus Lacunisphaera gen. nov. in the family Opitutaceae of the verrucomicrobial subdivision 4.</title>
        <authorList>
            <person name="Rast P."/>
            <person name="Gloeckner I."/>
            <person name="Jogler M."/>
            <person name="Boedeker C."/>
            <person name="Jeske O."/>
            <person name="Wiegand S."/>
            <person name="Reinhardt R."/>
            <person name="Schumann P."/>
            <person name="Rohde M."/>
            <person name="Spring S."/>
            <person name="Gloeckner F.O."/>
            <person name="Jogler C."/>
        </authorList>
    </citation>
    <scope>NUCLEOTIDE SEQUENCE [LARGE SCALE GENOMIC DNA]</scope>
    <source>
        <strain evidence="3 4">IG16b</strain>
    </source>
</reference>
<dbReference type="Pfam" id="PF00004">
    <property type="entry name" value="AAA"/>
    <property type="match status" value="1"/>
</dbReference>
<protein>
    <submittedName>
        <fullName evidence="3">ATPase family associated with various cellular activities (AAA)</fullName>
    </submittedName>
</protein>
<dbReference type="RefSeq" id="WP_157772478.1">
    <property type="nucleotide sequence ID" value="NZ_CP016094.1"/>
</dbReference>
<dbReference type="STRING" id="1838286.Verru16b_03214"/>
<dbReference type="InterPro" id="IPR003959">
    <property type="entry name" value="ATPase_AAA_core"/>
</dbReference>
<feature type="compositionally biased region" description="Basic and acidic residues" evidence="1">
    <location>
        <begin position="29"/>
        <end position="44"/>
    </location>
</feature>
<dbReference type="Gene3D" id="3.40.50.300">
    <property type="entry name" value="P-loop containing nucleotide triphosphate hydrolases"/>
    <property type="match status" value="1"/>
</dbReference>
<keyword evidence="4" id="KW-1185">Reference proteome</keyword>
<feature type="region of interest" description="Disordered" evidence="1">
    <location>
        <begin position="1"/>
        <end position="55"/>
    </location>
</feature>
<dbReference type="InterPro" id="IPR003593">
    <property type="entry name" value="AAA+_ATPase"/>
</dbReference>
<dbReference type="AlphaFoldDB" id="A0A1D8AYZ6"/>
<feature type="domain" description="AAA+ ATPase" evidence="2">
    <location>
        <begin position="237"/>
        <end position="372"/>
    </location>
</feature>
<evidence type="ECO:0000259" key="2">
    <source>
        <dbReference type="SMART" id="SM00382"/>
    </source>
</evidence>
<dbReference type="OrthoDB" id="9809379at2"/>
<dbReference type="InterPro" id="IPR027417">
    <property type="entry name" value="P-loop_NTPase"/>
</dbReference>
<evidence type="ECO:0000313" key="4">
    <source>
        <dbReference type="Proteomes" id="UP000095228"/>
    </source>
</evidence>
<accession>A0A1D8AYZ6</accession>
<proteinExistence type="predicted"/>
<dbReference type="GO" id="GO:0005524">
    <property type="term" value="F:ATP binding"/>
    <property type="evidence" value="ECO:0007669"/>
    <property type="project" value="InterPro"/>
</dbReference>
<evidence type="ECO:0000313" key="3">
    <source>
        <dbReference type="EMBL" id="AOS46118.1"/>
    </source>
</evidence>
<dbReference type="SUPFAM" id="SSF52540">
    <property type="entry name" value="P-loop containing nucleoside triphosphate hydrolases"/>
    <property type="match status" value="1"/>
</dbReference>
<dbReference type="SMART" id="SM00382">
    <property type="entry name" value="AAA"/>
    <property type="match status" value="1"/>
</dbReference>
<sequence>MSYDTDKDLPNRTPNTDRIGVLRENGIPKIEHRDDPPDQMRQDSEYESYEDQPESSYALGQRDDFSLATTNAIAPTNIGFFEMPVRNFLNGKNYHMHLVNAEIRHKALVKEFGSQIIRSVTAECNYAKGESIESLILRLDESSILWVGDKWLRFYTKSIEQSKIWRRKLRRFWKKTAPVKPRFSLIAIGGPHGVAEEQVEVTLKARMTSRKLALHYGAEFMASFHREGMQFLKQESLSGVLVLRGEPGGGKTSLIRHWMVELHRTHVFYVVPPDQFTHVTAHHLIEFQRNAGRMHSGKILVLVIEDGEALVLPRAADNYCQVSNLLNLVSGFLADYLTPKIIITLNTDLDRIDPALLRPGRLRGQWEFTRLDPDRSALLAASLRKVLPEKRAYTLAEIYNAPAAGNVRTSRRAIGFQNRA</sequence>
<dbReference type="KEGG" id="obg:Verru16b_03214"/>
<evidence type="ECO:0000256" key="1">
    <source>
        <dbReference type="SAM" id="MobiDB-lite"/>
    </source>
</evidence>
<gene>
    <name evidence="3" type="ORF">Verru16b_03214</name>
</gene>
<feature type="compositionally biased region" description="Basic and acidic residues" evidence="1">
    <location>
        <begin position="1"/>
        <end position="10"/>
    </location>
</feature>
<organism evidence="3 4">
    <name type="scientific">Lacunisphaera limnophila</name>
    <dbReference type="NCBI Taxonomy" id="1838286"/>
    <lineage>
        <taxon>Bacteria</taxon>
        <taxon>Pseudomonadati</taxon>
        <taxon>Verrucomicrobiota</taxon>
        <taxon>Opitutia</taxon>
        <taxon>Opitutales</taxon>
        <taxon>Opitutaceae</taxon>
        <taxon>Lacunisphaera</taxon>
    </lineage>
</organism>